<name>B0WWL9_CULQU</name>
<dbReference type="HOGENOM" id="CLU_037070_2_1_1"/>
<keyword evidence="4" id="KW-1185">Reference proteome</keyword>
<dbReference type="SUPFAM" id="SSF53474">
    <property type="entry name" value="alpha/beta-Hydrolases"/>
    <property type="match status" value="1"/>
</dbReference>
<dbReference type="eggNOG" id="KOG2369">
    <property type="taxonomic scope" value="Eukaryota"/>
</dbReference>
<evidence type="ECO:0000256" key="1">
    <source>
        <dbReference type="SAM" id="SignalP"/>
    </source>
</evidence>
<dbReference type="Proteomes" id="UP000002320">
    <property type="component" value="Unassembled WGS sequence"/>
</dbReference>
<reference evidence="2" key="1">
    <citation type="submission" date="2007-03" db="EMBL/GenBank/DDBJ databases">
        <title>Annotation of Culex pipiens quinquefasciatus.</title>
        <authorList>
            <consortium name="The Broad Institute Genome Sequencing Platform"/>
            <person name="Atkinson P.W."/>
            <person name="Hemingway J."/>
            <person name="Christensen B.M."/>
            <person name="Higgs S."/>
            <person name="Kodira C."/>
            <person name="Hannick L."/>
            <person name="Megy K."/>
            <person name="O'Leary S."/>
            <person name="Pearson M."/>
            <person name="Haas B.J."/>
            <person name="Mauceli E."/>
            <person name="Wortman J.R."/>
            <person name="Lee N.H."/>
            <person name="Guigo R."/>
            <person name="Stanke M."/>
            <person name="Alvarado L."/>
            <person name="Amedeo P."/>
            <person name="Antoine C.H."/>
            <person name="Arensburger P."/>
            <person name="Bidwell S.L."/>
            <person name="Crawford M."/>
            <person name="Camaro F."/>
            <person name="Devon K."/>
            <person name="Engels R."/>
            <person name="Hammond M."/>
            <person name="Howarth C."/>
            <person name="Koehrsen M."/>
            <person name="Lawson D."/>
            <person name="Montgomery P."/>
            <person name="Nene V."/>
            <person name="Nusbaum C."/>
            <person name="Puiu D."/>
            <person name="Romero-Severson J."/>
            <person name="Severson D.W."/>
            <person name="Shumway M."/>
            <person name="Sisk P."/>
            <person name="Stolte C."/>
            <person name="Zeng Q."/>
            <person name="Eisenstadt E."/>
            <person name="Fraser-Liggett C."/>
            <person name="Strausberg R."/>
            <person name="Galagan J."/>
            <person name="Birren B."/>
            <person name="Collins F.H."/>
        </authorList>
    </citation>
    <scope>NUCLEOTIDE SEQUENCE [LARGE SCALE GENOMIC DNA]</scope>
    <source>
        <strain evidence="2">JHB</strain>
    </source>
</reference>
<dbReference type="InterPro" id="IPR029058">
    <property type="entry name" value="AB_hydrolase_fold"/>
</dbReference>
<evidence type="ECO:0000313" key="4">
    <source>
        <dbReference type="Proteomes" id="UP000002320"/>
    </source>
</evidence>
<keyword evidence="2" id="KW-0012">Acyltransferase</keyword>
<dbReference type="VEuPathDB" id="VectorBase:CPIJ010977"/>
<dbReference type="InterPro" id="IPR003386">
    <property type="entry name" value="LACT/PDAT_acylTrfase"/>
</dbReference>
<dbReference type="STRING" id="7176.B0WWL9"/>
<sequence length="429" mass="48218">MRFLLALAACLLAAPTSWTLSLYGFNQVKYLENLDLKLAKSPDQQQQHEQLSPVILVPGDGGSRIDANLDKTAADFGCYRKTDQFYDIWLNKEQLAPWDIDCWSDNLRLVYNNVTRKTSNSPGVTIRFPGWGYSETVEWIDTSHAAVSAYYVNLANALVQNGYHRGVSIRGAPYDFRKAPNEDVHFPIKMRFLVEEAYIINNNTPVTLIVHSYGGPMTLNFLHQMSQEWKDKYIKRMISLAGAWGGSVKSLKVYTIGEDFSNTFVLSNPVKKMLTSTPSLAYLMPSPLFWKPDQVLISTASRSYTVNDYQAFYEGIKHPEGWEMYKDVLPYIQDFSPPGVEVQCYYGSDVNTIERLDYGSSSDLTDTPTPVFGDGDGTVNLQSLEACQMWIGQQDQLVNATKYPKADHMGILANVDVLRDVVTLLAGGK</sequence>
<feature type="chain" id="PRO_5011408838" evidence="1">
    <location>
        <begin position="20"/>
        <end position="429"/>
    </location>
</feature>
<dbReference type="KEGG" id="cqu:CpipJ_CPIJ010977"/>
<organism>
    <name type="scientific">Culex quinquefasciatus</name>
    <name type="common">Southern house mosquito</name>
    <name type="synonym">Culex pungens</name>
    <dbReference type="NCBI Taxonomy" id="7176"/>
    <lineage>
        <taxon>Eukaryota</taxon>
        <taxon>Metazoa</taxon>
        <taxon>Ecdysozoa</taxon>
        <taxon>Arthropoda</taxon>
        <taxon>Hexapoda</taxon>
        <taxon>Insecta</taxon>
        <taxon>Pterygota</taxon>
        <taxon>Neoptera</taxon>
        <taxon>Endopterygota</taxon>
        <taxon>Diptera</taxon>
        <taxon>Nematocera</taxon>
        <taxon>Culicoidea</taxon>
        <taxon>Culicidae</taxon>
        <taxon>Culicinae</taxon>
        <taxon>Culicini</taxon>
        <taxon>Culex</taxon>
        <taxon>Culex</taxon>
    </lineage>
</organism>
<evidence type="ECO:0000313" key="2">
    <source>
        <dbReference type="EMBL" id="EDS36111.1"/>
    </source>
</evidence>
<dbReference type="OrthoDB" id="190846at2759"/>
<keyword evidence="2" id="KW-0808">Transferase</keyword>
<accession>B0WWL9</accession>
<gene>
    <name evidence="3" type="primary">6044252</name>
    <name evidence="2" type="ORF">CpipJ_CPIJ010977</name>
</gene>
<dbReference type="OMA" id="MYSLEAP"/>
<dbReference type="AlphaFoldDB" id="B0WWL9"/>
<protein>
    <submittedName>
        <fullName evidence="2">Phosphatidylcholine-sterol acyltransferase</fullName>
    </submittedName>
</protein>
<feature type="signal peptide" evidence="1">
    <location>
        <begin position="1"/>
        <end position="19"/>
    </location>
</feature>
<dbReference type="Gene3D" id="3.40.50.1820">
    <property type="entry name" value="alpha/beta hydrolase"/>
    <property type="match status" value="2"/>
</dbReference>
<proteinExistence type="predicted"/>
<dbReference type="GO" id="GO:0006629">
    <property type="term" value="P:lipid metabolic process"/>
    <property type="evidence" value="ECO:0007669"/>
    <property type="project" value="InterPro"/>
</dbReference>
<evidence type="ECO:0000313" key="3">
    <source>
        <dbReference type="EnsemblMetazoa" id="CPIJ010977-PA"/>
    </source>
</evidence>
<dbReference type="PANTHER" id="PTHR11440">
    <property type="entry name" value="LECITHIN-CHOLESTEROL ACYLTRANSFERASE-RELATED"/>
    <property type="match status" value="1"/>
</dbReference>
<reference evidence="3" key="2">
    <citation type="submission" date="2021-02" db="UniProtKB">
        <authorList>
            <consortium name="EnsemblMetazoa"/>
        </authorList>
    </citation>
    <scope>IDENTIFICATION</scope>
    <source>
        <strain evidence="3">JHB</strain>
    </source>
</reference>
<dbReference type="Pfam" id="PF02450">
    <property type="entry name" value="LCAT"/>
    <property type="match status" value="1"/>
</dbReference>
<dbReference type="EMBL" id="DS232149">
    <property type="protein sequence ID" value="EDS36111.1"/>
    <property type="molecule type" value="Genomic_DNA"/>
</dbReference>
<dbReference type="EnsemblMetazoa" id="CPIJ010977-RA">
    <property type="protein sequence ID" value="CPIJ010977-PA"/>
    <property type="gene ID" value="CPIJ010977"/>
</dbReference>
<dbReference type="VEuPathDB" id="VectorBase:CQUJHB004360"/>
<keyword evidence="1" id="KW-0732">Signal</keyword>
<dbReference type="InParanoid" id="B0WWL9"/>
<dbReference type="GO" id="GO:0008374">
    <property type="term" value="F:O-acyltransferase activity"/>
    <property type="evidence" value="ECO:0007669"/>
    <property type="project" value="InterPro"/>
</dbReference>